<dbReference type="SUPFAM" id="SSF48452">
    <property type="entry name" value="TPR-like"/>
    <property type="match status" value="1"/>
</dbReference>
<dbReference type="Pfam" id="PF07980">
    <property type="entry name" value="SusD_RagB"/>
    <property type="match status" value="1"/>
</dbReference>
<dbReference type="InterPro" id="IPR012944">
    <property type="entry name" value="SusD_RagB_dom"/>
</dbReference>
<dbReference type="EMBL" id="JBHSJJ010000020">
    <property type="protein sequence ID" value="MFC4874625.1"/>
    <property type="molecule type" value="Genomic_DNA"/>
</dbReference>
<feature type="domain" description="RagB/SusD" evidence="6">
    <location>
        <begin position="275"/>
        <end position="556"/>
    </location>
</feature>
<evidence type="ECO:0000259" key="7">
    <source>
        <dbReference type="Pfam" id="PF14322"/>
    </source>
</evidence>
<gene>
    <name evidence="8" type="ORF">ACFPFU_23175</name>
</gene>
<dbReference type="RefSeq" id="WP_377068654.1">
    <property type="nucleotide sequence ID" value="NZ_JBHSJJ010000020.1"/>
</dbReference>
<comment type="subcellular location">
    <subcellularLocation>
        <location evidence="1">Cell outer membrane</location>
    </subcellularLocation>
</comment>
<dbReference type="Proteomes" id="UP001595818">
    <property type="component" value="Unassembled WGS sequence"/>
</dbReference>
<proteinExistence type="inferred from homology"/>
<evidence type="ECO:0000256" key="2">
    <source>
        <dbReference type="ARBA" id="ARBA00006275"/>
    </source>
</evidence>
<keyword evidence="5" id="KW-0998">Cell outer membrane</keyword>
<evidence type="ECO:0000313" key="8">
    <source>
        <dbReference type="EMBL" id="MFC4874625.1"/>
    </source>
</evidence>
<keyword evidence="9" id="KW-1185">Reference proteome</keyword>
<protein>
    <submittedName>
        <fullName evidence="8">RagB/SusD family nutrient uptake outer membrane protein</fullName>
    </submittedName>
</protein>
<comment type="caution">
    <text evidence="8">The sequence shown here is derived from an EMBL/GenBank/DDBJ whole genome shotgun (WGS) entry which is preliminary data.</text>
</comment>
<name>A0ABV9T9M4_9BACT</name>
<dbReference type="CDD" id="cd08977">
    <property type="entry name" value="SusD"/>
    <property type="match status" value="1"/>
</dbReference>
<sequence length="556" mass="63213">MKTNIKTIISRSSKVWLIGAIFWATVSCEGLLEEKVISNVGTDYLNTPSGLNDGLNAAYSSLRAWYGTERGNNLTIFGTDTYTNGADGAFKFMNFYTSDFDSQNSHIRELWDQFYEGINTCNAVIERAPGVEGMDEEVRNQRVAEAKFIRAHNYFILTQLFGGIDLQLSETTVPTNLVNRSTVPEMYAAIVQDLEEAIPHLEAASQSVDYGRATRPAAEHLLGKVYLTKATSEAAESDDYAKAEPLLQSVIDNYDFTLLENFGDIHAFGNEVNSEVVFAIQYSRNLLTNAGGNNAHVFFLMEYDVQPGMRRDTENGRPFKRYRPTDYTYNVIFADRENDSRYYNTFLDVYYSNNPGTFNTNFDQSKSQVEFALGDTAIYIPGHEMPESERAQKPYQVLVPSAYNERLFPSMRKHMDPGRVDLTQFEGGRDYIAFRLGETYLLLAESQLMQGKISEATENINTVRRRAAFPGREAEMEISPAEMDMEMIIEERARELIGEQQRWLDLKRWGLLIERVTTHNPQATGIQDYHVLRPIPQNQIDRTEGNEANFPQNPGY</sequence>
<dbReference type="PROSITE" id="PS51257">
    <property type="entry name" value="PROKAR_LIPOPROTEIN"/>
    <property type="match status" value="1"/>
</dbReference>
<evidence type="ECO:0000259" key="6">
    <source>
        <dbReference type="Pfam" id="PF07980"/>
    </source>
</evidence>
<dbReference type="InterPro" id="IPR011990">
    <property type="entry name" value="TPR-like_helical_dom_sf"/>
</dbReference>
<organism evidence="8 9">
    <name type="scientific">Negadavirga shengliensis</name>
    <dbReference type="NCBI Taxonomy" id="1389218"/>
    <lineage>
        <taxon>Bacteria</taxon>
        <taxon>Pseudomonadati</taxon>
        <taxon>Bacteroidota</taxon>
        <taxon>Cytophagia</taxon>
        <taxon>Cytophagales</taxon>
        <taxon>Cyclobacteriaceae</taxon>
        <taxon>Negadavirga</taxon>
    </lineage>
</organism>
<evidence type="ECO:0000313" key="9">
    <source>
        <dbReference type="Proteomes" id="UP001595818"/>
    </source>
</evidence>
<accession>A0ABV9T9M4</accession>
<keyword evidence="3" id="KW-0732">Signal</keyword>
<dbReference type="InterPro" id="IPR033985">
    <property type="entry name" value="SusD-like_N"/>
</dbReference>
<keyword evidence="4" id="KW-0472">Membrane</keyword>
<evidence type="ECO:0000256" key="3">
    <source>
        <dbReference type="ARBA" id="ARBA00022729"/>
    </source>
</evidence>
<feature type="domain" description="SusD-like N-terminal" evidence="7">
    <location>
        <begin position="46"/>
        <end position="227"/>
    </location>
</feature>
<evidence type="ECO:0000256" key="1">
    <source>
        <dbReference type="ARBA" id="ARBA00004442"/>
    </source>
</evidence>
<dbReference type="Gene3D" id="1.25.40.390">
    <property type="match status" value="1"/>
</dbReference>
<evidence type="ECO:0000256" key="5">
    <source>
        <dbReference type="ARBA" id="ARBA00023237"/>
    </source>
</evidence>
<reference evidence="9" key="1">
    <citation type="journal article" date="2019" name="Int. J. Syst. Evol. Microbiol.">
        <title>The Global Catalogue of Microorganisms (GCM) 10K type strain sequencing project: providing services to taxonomists for standard genome sequencing and annotation.</title>
        <authorList>
            <consortium name="The Broad Institute Genomics Platform"/>
            <consortium name="The Broad Institute Genome Sequencing Center for Infectious Disease"/>
            <person name="Wu L."/>
            <person name="Ma J."/>
        </authorList>
    </citation>
    <scope>NUCLEOTIDE SEQUENCE [LARGE SCALE GENOMIC DNA]</scope>
    <source>
        <strain evidence="9">CGMCC 4.7466</strain>
    </source>
</reference>
<dbReference type="Pfam" id="PF14322">
    <property type="entry name" value="SusD-like_3"/>
    <property type="match status" value="1"/>
</dbReference>
<comment type="similarity">
    <text evidence="2">Belongs to the SusD family.</text>
</comment>
<evidence type="ECO:0000256" key="4">
    <source>
        <dbReference type="ARBA" id="ARBA00023136"/>
    </source>
</evidence>